<gene>
    <name evidence="2" type="ORF">EVAR_62566_1</name>
</gene>
<accession>A0A4C1YQQ8</accession>
<proteinExistence type="predicted"/>
<evidence type="ECO:0000256" key="1">
    <source>
        <dbReference type="SAM" id="Phobius"/>
    </source>
</evidence>
<evidence type="ECO:0000313" key="3">
    <source>
        <dbReference type="Proteomes" id="UP000299102"/>
    </source>
</evidence>
<protein>
    <submittedName>
        <fullName evidence="2">Uncharacterized protein</fullName>
    </submittedName>
</protein>
<dbReference type="Proteomes" id="UP000299102">
    <property type="component" value="Unassembled WGS sequence"/>
</dbReference>
<comment type="caution">
    <text evidence="2">The sequence shown here is derived from an EMBL/GenBank/DDBJ whole genome shotgun (WGS) entry which is preliminary data.</text>
</comment>
<dbReference type="EMBL" id="BGZK01001333">
    <property type="protein sequence ID" value="GBP77490.1"/>
    <property type="molecule type" value="Genomic_DNA"/>
</dbReference>
<keyword evidence="1" id="KW-0472">Membrane</keyword>
<reference evidence="2 3" key="1">
    <citation type="journal article" date="2019" name="Commun. Biol.">
        <title>The bagworm genome reveals a unique fibroin gene that provides high tensile strength.</title>
        <authorList>
            <person name="Kono N."/>
            <person name="Nakamura H."/>
            <person name="Ohtoshi R."/>
            <person name="Tomita M."/>
            <person name="Numata K."/>
            <person name="Arakawa K."/>
        </authorList>
    </citation>
    <scope>NUCLEOTIDE SEQUENCE [LARGE SCALE GENOMIC DNA]</scope>
</reference>
<feature type="transmembrane region" description="Helical" evidence="1">
    <location>
        <begin position="46"/>
        <end position="65"/>
    </location>
</feature>
<sequence length="126" mass="14092">MTRRTQPQVGARGRRRDQWPLFGGHFYVQREAGCERTITATPHYVLHSYCLLMALLIIVIHNIAIRSRENSKRQHGAVVVWQTSDAAKQTELTAGAAPTRAPPLRNKLQRLCLKGAALFITYGAGN</sequence>
<keyword evidence="1" id="KW-0812">Transmembrane</keyword>
<evidence type="ECO:0000313" key="2">
    <source>
        <dbReference type="EMBL" id="GBP77490.1"/>
    </source>
</evidence>
<keyword evidence="3" id="KW-1185">Reference proteome</keyword>
<organism evidence="2 3">
    <name type="scientific">Eumeta variegata</name>
    <name type="common">Bagworm moth</name>
    <name type="synonym">Eumeta japonica</name>
    <dbReference type="NCBI Taxonomy" id="151549"/>
    <lineage>
        <taxon>Eukaryota</taxon>
        <taxon>Metazoa</taxon>
        <taxon>Ecdysozoa</taxon>
        <taxon>Arthropoda</taxon>
        <taxon>Hexapoda</taxon>
        <taxon>Insecta</taxon>
        <taxon>Pterygota</taxon>
        <taxon>Neoptera</taxon>
        <taxon>Endopterygota</taxon>
        <taxon>Lepidoptera</taxon>
        <taxon>Glossata</taxon>
        <taxon>Ditrysia</taxon>
        <taxon>Tineoidea</taxon>
        <taxon>Psychidae</taxon>
        <taxon>Oiketicinae</taxon>
        <taxon>Eumeta</taxon>
    </lineage>
</organism>
<keyword evidence="1" id="KW-1133">Transmembrane helix</keyword>
<name>A0A4C1YQQ8_EUMVA</name>
<dbReference type="AlphaFoldDB" id="A0A4C1YQQ8"/>